<dbReference type="InterPro" id="IPR039422">
    <property type="entry name" value="MarR/SlyA-like"/>
</dbReference>
<gene>
    <name evidence="2" type="ORF">GCM10009554_21290</name>
</gene>
<dbReference type="RefSeq" id="WP_343967480.1">
    <property type="nucleotide sequence ID" value="NZ_BAAAHK010000004.1"/>
</dbReference>
<reference evidence="2 3" key="1">
    <citation type="journal article" date="2019" name="Int. J. Syst. Evol. Microbiol.">
        <title>The Global Catalogue of Microorganisms (GCM) 10K type strain sequencing project: providing services to taxonomists for standard genome sequencing and annotation.</title>
        <authorList>
            <consortium name="The Broad Institute Genomics Platform"/>
            <consortium name="The Broad Institute Genome Sequencing Center for Infectious Disease"/>
            <person name="Wu L."/>
            <person name="Ma J."/>
        </authorList>
    </citation>
    <scope>NUCLEOTIDE SEQUENCE [LARGE SCALE GENOMIC DNA]</scope>
    <source>
        <strain evidence="2 3">JCM 10977</strain>
    </source>
</reference>
<proteinExistence type="predicted"/>
<dbReference type="SUPFAM" id="SSF46785">
    <property type="entry name" value="Winged helix' DNA-binding domain"/>
    <property type="match status" value="1"/>
</dbReference>
<organism evidence="2 3">
    <name type="scientific">Kribbella koreensis</name>
    <dbReference type="NCBI Taxonomy" id="57909"/>
    <lineage>
        <taxon>Bacteria</taxon>
        <taxon>Bacillati</taxon>
        <taxon>Actinomycetota</taxon>
        <taxon>Actinomycetes</taxon>
        <taxon>Propionibacteriales</taxon>
        <taxon>Kribbellaceae</taxon>
        <taxon>Kribbella</taxon>
    </lineage>
</organism>
<dbReference type="InterPro" id="IPR000835">
    <property type="entry name" value="HTH_MarR-typ"/>
</dbReference>
<dbReference type="InterPro" id="IPR036390">
    <property type="entry name" value="WH_DNA-bd_sf"/>
</dbReference>
<dbReference type="EMBL" id="BAAAHK010000004">
    <property type="protein sequence ID" value="GAA0934880.1"/>
    <property type="molecule type" value="Genomic_DNA"/>
</dbReference>
<accession>A0ABN1PZ03</accession>
<name>A0ABN1PZ03_9ACTN</name>
<dbReference type="PANTHER" id="PTHR33164:SF95">
    <property type="entry name" value="TRANSCRIPTIONAL REGULATOR"/>
    <property type="match status" value="1"/>
</dbReference>
<dbReference type="PANTHER" id="PTHR33164">
    <property type="entry name" value="TRANSCRIPTIONAL REGULATOR, MARR FAMILY"/>
    <property type="match status" value="1"/>
</dbReference>
<comment type="caution">
    <text evidence="2">The sequence shown here is derived from an EMBL/GenBank/DDBJ whole genome shotgun (WGS) entry which is preliminary data.</text>
</comment>
<sequence>MATGDEAGPSEIVGMPSWLLTQSAMHAQRIIGETFAAGNARGYHYRLLATLAEYGPASQASLGRRTGIDRSDVAAAINELAELGYVVRSPDPADGRRNIITLTAAGEVQRERLETLVRAAQDELFAPLSPSERGQLAALLAKVLAHHQGLADR</sequence>
<dbReference type="PROSITE" id="PS50995">
    <property type="entry name" value="HTH_MARR_2"/>
    <property type="match status" value="1"/>
</dbReference>
<evidence type="ECO:0000313" key="2">
    <source>
        <dbReference type="EMBL" id="GAA0934880.1"/>
    </source>
</evidence>
<evidence type="ECO:0000259" key="1">
    <source>
        <dbReference type="PROSITE" id="PS50995"/>
    </source>
</evidence>
<dbReference type="Pfam" id="PF12802">
    <property type="entry name" value="MarR_2"/>
    <property type="match status" value="1"/>
</dbReference>
<dbReference type="Gene3D" id="1.10.10.10">
    <property type="entry name" value="Winged helix-like DNA-binding domain superfamily/Winged helix DNA-binding domain"/>
    <property type="match status" value="1"/>
</dbReference>
<dbReference type="Proteomes" id="UP001500542">
    <property type="component" value="Unassembled WGS sequence"/>
</dbReference>
<feature type="domain" description="HTH marR-type" evidence="1">
    <location>
        <begin position="1"/>
        <end position="145"/>
    </location>
</feature>
<dbReference type="InterPro" id="IPR036388">
    <property type="entry name" value="WH-like_DNA-bd_sf"/>
</dbReference>
<evidence type="ECO:0000313" key="3">
    <source>
        <dbReference type="Proteomes" id="UP001500542"/>
    </source>
</evidence>
<dbReference type="SMART" id="SM00347">
    <property type="entry name" value="HTH_MARR"/>
    <property type="match status" value="1"/>
</dbReference>
<protein>
    <recommendedName>
        <fullName evidence="1">HTH marR-type domain-containing protein</fullName>
    </recommendedName>
</protein>
<dbReference type="PRINTS" id="PR00598">
    <property type="entry name" value="HTHMARR"/>
</dbReference>
<keyword evidence="3" id="KW-1185">Reference proteome</keyword>